<evidence type="ECO:0000259" key="1">
    <source>
        <dbReference type="Pfam" id="PF18423"/>
    </source>
</evidence>
<feature type="domain" description="CopZ zinc binding" evidence="1">
    <location>
        <begin position="16"/>
        <end position="75"/>
    </location>
</feature>
<organism evidence="2 3">
    <name type="scientific">Halomicronema hongdechloris C2206</name>
    <dbReference type="NCBI Taxonomy" id="1641165"/>
    <lineage>
        <taxon>Bacteria</taxon>
        <taxon>Bacillati</taxon>
        <taxon>Cyanobacteriota</taxon>
        <taxon>Cyanophyceae</taxon>
        <taxon>Nodosilineales</taxon>
        <taxon>Nodosilineaceae</taxon>
        <taxon>Halomicronema</taxon>
    </lineage>
</organism>
<keyword evidence="3" id="KW-1185">Reference proteome</keyword>
<evidence type="ECO:0000313" key="3">
    <source>
        <dbReference type="Proteomes" id="UP000191901"/>
    </source>
</evidence>
<dbReference type="Proteomes" id="UP000191901">
    <property type="component" value="Chromosome"/>
</dbReference>
<name>A0A1Z3HHZ4_9CYAN</name>
<accession>A0A1Z3HHZ4</accession>
<dbReference type="Pfam" id="PF18423">
    <property type="entry name" value="zf_CopZ"/>
    <property type="match status" value="1"/>
</dbReference>
<dbReference type="KEGG" id="hhg:XM38_008300"/>
<dbReference type="InterPro" id="IPR041854">
    <property type="entry name" value="BFD-like_2Fe2S-bd_dom_sf"/>
</dbReference>
<reference evidence="2 3" key="1">
    <citation type="journal article" date="2016" name="Biochim. Biophys. Acta">
        <title>Characterization of red-shifted phycobilisomes isolated from the chlorophyll f-containing cyanobacterium Halomicronema hongdechloris.</title>
        <authorList>
            <person name="Li Y."/>
            <person name="Lin Y."/>
            <person name="Garvey C.J."/>
            <person name="Birch D."/>
            <person name="Corkery R.W."/>
            <person name="Loughlin P.C."/>
            <person name="Scheer H."/>
            <person name="Willows R.D."/>
            <person name="Chen M."/>
        </authorList>
    </citation>
    <scope>NUCLEOTIDE SEQUENCE [LARGE SCALE GENOMIC DNA]</scope>
    <source>
        <strain evidence="2 3">C2206</strain>
    </source>
</reference>
<dbReference type="RefSeq" id="WP_088429146.1">
    <property type="nucleotide sequence ID" value="NZ_CP021983.2"/>
</dbReference>
<dbReference type="OrthoDB" id="95698at2"/>
<protein>
    <recommendedName>
        <fullName evidence="1">CopZ zinc binding domain-containing protein</fullName>
    </recommendedName>
</protein>
<dbReference type="NCBIfam" id="NF047645">
    <property type="entry name" value="CopZ_Nterm_CC"/>
    <property type="match status" value="1"/>
</dbReference>
<dbReference type="Gene3D" id="2.20.25.270">
    <property type="match status" value="1"/>
</dbReference>
<gene>
    <name evidence="2" type="ORF">XM38_008300</name>
</gene>
<sequence>MGPCCDSSSSQDAVYTCPQNQQRGKPVHLITLKSLLTPSALARLEPQRQYRFCDAPDCPIVYFSNQGDTFTTQDLEVSIFQKDRGDEVLVCYCFGWSRQRLRNERISTGYSTAIESITAHVKANRCGCEVNNPQGSCCLGNVRRVIQASQQP</sequence>
<proteinExistence type="predicted"/>
<evidence type="ECO:0000313" key="2">
    <source>
        <dbReference type="EMBL" id="ASC69900.1"/>
    </source>
</evidence>
<dbReference type="CDD" id="cd10141">
    <property type="entry name" value="CopZ-like_Fer2_BFD-like"/>
    <property type="match status" value="1"/>
</dbReference>
<dbReference type="InterPro" id="IPR040890">
    <property type="entry name" value="Znf_CopZ"/>
</dbReference>
<dbReference type="Gene3D" id="1.10.10.1100">
    <property type="entry name" value="BFD-like [2Fe-2S]-binding domain"/>
    <property type="match status" value="1"/>
</dbReference>
<dbReference type="EMBL" id="CP021983">
    <property type="protein sequence ID" value="ASC69900.1"/>
    <property type="molecule type" value="Genomic_DNA"/>
</dbReference>
<dbReference type="AlphaFoldDB" id="A0A1Z3HHZ4"/>